<gene>
    <name evidence="1" type="ORF">ORAREDHAP_LOCUS10136</name>
</gene>
<evidence type="ECO:0000313" key="2">
    <source>
        <dbReference type="Proteomes" id="UP000507245"/>
    </source>
</evidence>
<proteinExistence type="predicted"/>
<name>A0A6J5WF82_PRUAR</name>
<dbReference type="EMBL" id="CAEKKB010000001">
    <property type="protein sequence ID" value="CAB4298014.1"/>
    <property type="molecule type" value="Genomic_DNA"/>
</dbReference>
<dbReference type="AlphaFoldDB" id="A0A6J5WF82"/>
<organism evidence="1 2">
    <name type="scientific">Prunus armeniaca</name>
    <name type="common">Apricot</name>
    <name type="synonym">Armeniaca vulgaris</name>
    <dbReference type="NCBI Taxonomy" id="36596"/>
    <lineage>
        <taxon>Eukaryota</taxon>
        <taxon>Viridiplantae</taxon>
        <taxon>Streptophyta</taxon>
        <taxon>Embryophyta</taxon>
        <taxon>Tracheophyta</taxon>
        <taxon>Spermatophyta</taxon>
        <taxon>Magnoliopsida</taxon>
        <taxon>eudicotyledons</taxon>
        <taxon>Gunneridae</taxon>
        <taxon>Pentapetalae</taxon>
        <taxon>rosids</taxon>
        <taxon>fabids</taxon>
        <taxon>Rosales</taxon>
        <taxon>Rosaceae</taxon>
        <taxon>Amygdaloideae</taxon>
        <taxon>Amygdaleae</taxon>
        <taxon>Prunus</taxon>
    </lineage>
</organism>
<sequence length="86" mass="9236">MSSYGLKACMDMQEGPESRLYKDKLSGGGALSPLPFGRPGRFKSQVLMLLHAGIGGGSVIVPNPGIVHDVRQKVYTLSSAKTEMRE</sequence>
<dbReference type="Proteomes" id="UP000507245">
    <property type="component" value="Unassembled WGS sequence"/>
</dbReference>
<evidence type="ECO:0000313" key="1">
    <source>
        <dbReference type="EMBL" id="CAB4298014.1"/>
    </source>
</evidence>
<accession>A0A6J5WF82</accession>
<protein>
    <submittedName>
        <fullName evidence="1">Uncharacterized protein</fullName>
    </submittedName>
</protein>
<keyword evidence="2" id="KW-1185">Reference proteome</keyword>
<reference evidence="2" key="1">
    <citation type="journal article" date="2020" name="Genome Biol.">
        <title>Gamete binning: chromosome-level and haplotype-resolved genome assembly enabled by high-throughput single-cell sequencing of gamete genomes.</title>
        <authorList>
            <person name="Campoy J.A."/>
            <person name="Sun H."/>
            <person name="Goel M."/>
            <person name="Jiao W.-B."/>
            <person name="Folz-Donahue K."/>
            <person name="Wang N."/>
            <person name="Rubio M."/>
            <person name="Liu C."/>
            <person name="Kukat C."/>
            <person name="Ruiz D."/>
            <person name="Huettel B."/>
            <person name="Schneeberger K."/>
        </authorList>
    </citation>
    <scope>NUCLEOTIDE SEQUENCE [LARGE SCALE GENOMIC DNA]</scope>
    <source>
        <strain evidence="2">cv. Rojo Pasion</strain>
    </source>
</reference>